<dbReference type="Proteomes" id="UP000036923">
    <property type="component" value="Unassembled WGS sequence"/>
</dbReference>
<dbReference type="PATRIC" id="fig|398512.5.peg.3811"/>
<keyword evidence="16" id="KW-0282">Flagellum</keyword>
<dbReference type="InterPro" id="IPR014001">
    <property type="entry name" value="Helicase_ATP-bd"/>
</dbReference>
<dbReference type="GO" id="GO:0044781">
    <property type="term" value="P:bacterial-type flagellum organization"/>
    <property type="evidence" value="ECO:0007669"/>
    <property type="project" value="UniProtKB-UniRule"/>
</dbReference>
<keyword evidence="8" id="KW-0653">Protein transport</keyword>
<accession>A0A0L6JRF5</accession>
<dbReference type="EMBL" id="LGTC01000001">
    <property type="protein sequence ID" value="KNY28363.1"/>
    <property type="molecule type" value="Genomic_DNA"/>
</dbReference>
<dbReference type="GO" id="GO:0015031">
    <property type="term" value="P:protein transport"/>
    <property type="evidence" value="ECO:0007669"/>
    <property type="project" value="UniProtKB-KW"/>
</dbReference>
<keyword evidence="7" id="KW-1005">Bacterial flagellum biogenesis</keyword>
<evidence type="ECO:0000256" key="6">
    <source>
        <dbReference type="ARBA" id="ARBA00022741"/>
    </source>
</evidence>
<dbReference type="GO" id="GO:0006614">
    <property type="term" value="P:SRP-dependent cotranslational protein targeting to membrane"/>
    <property type="evidence" value="ECO:0007669"/>
    <property type="project" value="UniProtKB-UniRule"/>
</dbReference>
<dbReference type="GO" id="GO:0005886">
    <property type="term" value="C:plasma membrane"/>
    <property type="evidence" value="ECO:0007669"/>
    <property type="project" value="UniProtKB-SubCell"/>
</dbReference>
<keyword evidence="16" id="KW-0966">Cell projection</keyword>
<keyword evidence="10" id="KW-0472">Membrane</keyword>
<dbReference type="CDD" id="cd17873">
    <property type="entry name" value="FlhF"/>
    <property type="match status" value="1"/>
</dbReference>
<proteinExistence type="inferred from homology"/>
<evidence type="ECO:0000256" key="12">
    <source>
        <dbReference type="ARBA" id="ARBA00025337"/>
    </source>
</evidence>
<keyword evidence="4" id="KW-0813">Transport</keyword>
<dbReference type="GO" id="GO:0003924">
    <property type="term" value="F:GTPase activity"/>
    <property type="evidence" value="ECO:0007669"/>
    <property type="project" value="UniProtKB-UniRule"/>
</dbReference>
<evidence type="ECO:0000256" key="3">
    <source>
        <dbReference type="ARBA" id="ARBA00014919"/>
    </source>
</evidence>
<dbReference type="GO" id="GO:0005525">
    <property type="term" value="F:GTP binding"/>
    <property type="evidence" value="ECO:0007669"/>
    <property type="project" value="UniProtKB-UniRule"/>
</dbReference>
<keyword evidence="6" id="KW-0547">Nucleotide-binding</keyword>
<keyword evidence="11" id="KW-1006">Bacterial flagellum protein export</keyword>
<evidence type="ECO:0000256" key="11">
    <source>
        <dbReference type="ARBA" id="ARBA00023225"/>
    </source>
</evidence>
<dbReference type="FunFam" id="3.40.50.300:FF:000695">
    <property type="entry name" value="Flagellar biosynthesis regulator FlhF"/>
    <property type="match status" value="1"/>
</dbReference>
<dbReference type="InterPro" id="IPR000897">
    <property type="entry name" value="SRP54_GTPase_dom"/>
</dbReference>
<dbReference type="GO" id="GO:0005047">
    <property type="term" value="F:signal recognition particle binding"/>
    <property type="evidence" value="ECO:0007669"/>
    <property type="project" value="TreeGrafter"/>
</dbReference>
<dbReference type="InterPro" id="IPR047040">
    <property type="entry name" value="FlhF__GTPase_dom"/>
</dbReference>
<dbReference type="Pfam" id="PF00448">
    <property type="entry name" value="SRP54"/>
    <property type="match status" value="1"/>
</dbReference>
<dbReference type="RefSeq" id="WP_036938638.1">
    <property type="nucleotide sequence ID" value="NZ_JQKC01000007.1"/>
</dbReference>
<comment type="subcellular location">
    <subcellularLocation>
        <location evidence="1">Cell membrane</location>
        <topology evidence="1">Peripheral membrane protein</topology>
        <orientation evidence="1">Cytoplasmic side</orientation>
    </subcellularLocation>
</comment>
<keyword evidence="16" id="KW-0969">Cilium</keyword>
<evidence type="ECO:0000256" key="13">
    <source>
        <dbReference type="NCBIfam" id="TIGR03499"/>
    </source>
</evidence>
<dbReference type="SMART" id="SM00382">
    <property type="entry name" value="AAA"/>
    <property type="match status" value="1"/>
</dbReference>
<dbReference type="Gene3D" id="3.40.50.300">
    <property type="entry name" value="P-loop containing nucleotide triphosphate hydrolases"/>
    <property type="match status" value="1"/>
</dbReference>
<dbReference type="PANTHER" id="PTHR43134">
    <property type="entry name" value="SIGNAL RECOGNITION PARTICLE RECEPTOR SUBUNIT ALPHA"/>
    <property type="match status" value="1"/>
</dbReference>
<dbReference type="NCBIfam" id="TIGR03499">
    <property type="entry name" value="FlhF"/>
    <property type="match status" value="1"/>
</dbReference>
<organism evidence="16 17">
    <name type="scientific">Pseudobacteroides cellulosolvens ATCC 35603 = DSM 2933</name>
    <dbReference type="NCBI Taxonomy" id="398512"/>
    <lineage>
        <taxon>Bacteria</taxon>
        <taxon>Bacillati</taxon>
        <taxon>Bacillota</taxon>
        <taxon>Clostridia</taxon>
        <taxon>Eubacteriales</taxon>
        <taxon>Oscillospiraceae</taxon>
        <taxon>Pseudobacteroides</taxon>
    </lineage>
</organism>
<evidence type="ECO:0000256" key="9">
    <source>
        <dbReference type="ARBA" id="ARBA00023134"/>
    </source>
</evidence>
<evidence type="ECO:0000256" key="14">
    <source>
        <dbReference type="SAM" id="Coils"/>
    </source>
</evidence>
<evidence type="ECO:0000256" key="4">
    <source>
        <dbReference type="ARBA" id="ARBA00022448"/>
    </source>
</evidence>
<sequence length="401" mass="44960">MKIRRYMGSNTQEAILKVKMDLGNEAVILNTRKVRKRGLLNVFAKPMVEVLAAIDDDIGTKKEKGKNVETNKQKEDSTKNEANFKTNLEEKEEKIDFLENKVNNMETMLKKIYEQFQNNAIPSASVPVKQERSEKPQKPYSNVLMQFYNNLIKNEVEEEIAKKLIDTVSKKIGDTTSINDAASMLYNLISGILGKPETIGLKEDKKPTVIIFVGPTGVGKTTTLAKIAANYSLNLRKNVGLITADTYRIAAVEQLKTYAEILGLPVNVIYAPNEIKDAISLYSDKDVVLIDTAGRSYRNKSQFDELKSLIVASEADEVYLVMSSTTSVRNCNDILHNYSFLKDYKLIFTKLDESQVNGIILNTKFRTGKNLSFVTTGQCVPDDIEVLNIDKMTKNLLGSIS</sequence>
<evidence type="ECO:0000256" key="2">
    <source>
        <dbReference type="ARBA" id="ARBA00008531"/>
    </source>
</evidence>
<keyword evidence="5" id="KW-1003">Cell membrane</keyword>
<dbReference type="SUPFAM" id="SSF52540">
    <property type="entry name" value="P-loop containing nucleoside triphosphate hydrolases"/>
    <property type="match status" value="1"/>
</dbReference>
<protein>
    <recommendedName>
        <fullName evidence="3 13">Flagellar biosynthesis protein FlhF</fullName>
    </recommendedName>
</protein>
<keyword evidence="9" id="KW-0342">GTP-binding</keyword>
<dbReference type="InterPro" id="IPR003593">
    <property type="entry name" value="AAA+_ATPase"/>
</dbReference>
<evidence type="ECO:0000259" key="15">
    <source>
        <dbReference type="PROSITE" id="PS51192"/>
    </source>
</evidence>
<dbReference type="Gene3D" id="1.20.120.1380">
    <property type="entry name" value="Flagellar FlhF biosynthesis protein, N domain"/>
    <property type="match status" value="1"/>
</dbReference>
<keyword evidence="14" id="KW-0175">Coiled coil</keyword>
<evidence type="ECO:0000256" key="5">
    <source>
        <dbReference type="ARBA" id="ARBA00022475"/>
    </source>
</evidence>
<comment type="similarity">
    <text evidence="2">Belongs to the GTP-binding SRP family.</text>
</comment>
<evidence type="ECO:0000256" key="8">
    <source>
        <dbReference type="ARBA" id="ARBA00022927"/>
    </source>
</evidence>
<comment type="function">
    <text evidence="12">Necessary for flagellar biosynthesis. May be involved in translocation of the flagellum.</text>
</comment>
<feature type="domain" description="Helicase ATP-binding" evidence="15">
    <location>
        <begin position="201"/>
        <end position="344"/>
    </location>
</feature>
<dbReference type="InterPro" id="IPR020006">
    <property type="entry name" value="FlhF"/>
</dbReference>
<dbReference type="PROSITE" id="PS51192">
    <property type="entry name" value="HELICASE_ATP_BIND_1"/>
    <property type="match status" value="1"/>
</dbReference>
<name>A0A0L6JRF5_9FIRM</name>
<dbReference type="SMART" id="SM00962">
    <property type="entry name" value="SRP54"/>
    <property type="match status" value="1"/>
</dbReference>
<keyword evidence="17" id="KW-1185">Reference proteome</keyword>
<gene>
    <name evidence="16" type="ORF">Bccel_3637</name>
</gene>
<dbReference type="OrthoDB" id="9778554at2"/>
<dbReference type="AlphaFoldDB" id="A0A0L6JRF5"/>
<dbReference type="PANTHER" id="PTHR43134:SF3">
    <property type="entry name" value="FLAGELLAR BIOSYNTHESIS PROTEIN FLHF"/>
    <property type="match status" value="1"/>
</dbReference>
<reference evidence="17" key="1">
    <citation type="submission" date="2015-07" db="EMBL/GenBank/DDBJ databases">
        <title>Near-Complete Genome Sequence of the Cellulolytic Bacterium Bacteroides (Pseudobacteroides) cellulosolvens ATCC 35603.</title>
        <authorList>
            <person name="Dassa B."/>
            <person name="Utturkar S.M."/>
            <person name="Klingeman D.M."/>
            <person name="Hurt R.A."/>
            <person name="Keller M."/>
            <person name="Xu J."/>
            <person name="Reddy Y.H.K."/>
            <person name="Borovok I."/>
            <person name="Grinberg I.R."/>
            <person name="Lamed R."/>
            <person name="Zhivin O."/>
            <person name="Bayer E.A."/>
            <person name="Brown S.D."/>
        </authorList>
    </citation>
    <scope>NUCLEOTIDE SEQUENCE [LARGE SCALE GENOMIC DNA]</scope>
    <source>
        <strain evidence="17">DSM 2933</strain>
    </source>
</reference>
<dbReference type="eggNOG" id="COG1419">
    <property type="taxonomic scope" value="Bacteria"/>
</dbReference>
<dbReference type="STRING" id="398512.Bccel_3637"/>
<dbReference type="InterPro" id="IPR027417">
    <property type="entry name" value="P-loop_NTPase"/>
</dbReference>
<evidence type="ECO:0000256" key="7">
    <source>
        <dbReference type="ARBA" id="ARBA00022795"/>
    </source>
</evidence>
<evidence type="ECO:0000313" key="17">
    <source>
        <dbReference type="Proteomes" id="UP000036923"/>
    </source>
</evidence>
<evidence type="ECO:0000313" key="16">
    <source>
        <dbReference type="EMBL" id="KNY28363.1"/>
    </source>
</evidence>
<feature type="coiled-coil region" evidence="14">
    <location>
        <begin position="74"/>
        <end position="115"/>
    </location>
</feature>
<comment type="caution">
    <text evidence="16">The sequence shown here is derived from an EMBL/GenBank/DDBJ whole genome shotgun (WGS) entry which is preliminary data.</text>
</comment>
<evidence type="ECO:0000256" key="1">
    <source>
        <dbReference type="ARBA" id="ARBA00004413"/>
    </source>
</evidence>
<evidence type="ECO:0000256" key="10">
    <source>
        <dbReference type="ARBA" id="ARBA00023136"/>
    </source>
</evidence>